<feature type="chain" id="PRO_5030996697" evidence="1">
    <location>
        <begin position="24"/>
        <end position="321"/>
    </location>
</feature>
<dbReference type="RefSeq" id="WP_185008932.1">
    <property type="nucleotide sequence ID" value="NZ_BAAAUI010000034.1"/>
</dbReference>
<dbReference type="PANTHER" id="PTHR47197:SF3">
    <property type="entry name" value="DIHYDRO-HEME D1 DEHYDROGENASE"/>
    <property type="match status" value="1"/>
</dbReference>
<evidence type="ECO:0000313" key="3">
    <source>
        <dbReference type="Proteomes" id="UP000533598"/>
    </source>
</evidence>
<dbReference type="PANTHER" id="PTHR47197">
    <property type="entry name" value="PROTEIN NIRF"/>
    <property type="match status" value="1"/>
</dbReference>
<dbReference type="AlphaFoldDB" id="A0A7W7CIR1"/>
<feature type="signal peptide" evidence="1">
    <location>
        <begin position="1"/>
        <end position="23"/>
    </location>
</feature>
<dbReference type="Proteomes" id="UP000533598">
    <property type="component" value="Unassembled WGS sequence"/>
</dbReference>
<dbReference type="SUPFAM" id="SSF63829">
    <property type="entry name" value="Calcium-dependent phosphotriesterase"/>
    <property type="match status" value="1"/>
</dbReference>
<comment type="caution">
    <text evidence="2">The sequence shown here is derived from an EMBL/GenBank/DDBJ whole genome shotgun (WGS) entry which is preliminary data.</text>
</comment>
<gene>
    <name evidence="2" type="ORF">HNR67_008091</name>
</gene>
<sequence length="321" mass="34030">MLRRTIAALVIGSLSMLTPTASAAPPRSTLTALPGNEVFPESIAVDQRTGVYYVGSVKDGTLFRGRVGSPEVTVFSPAGADGRTIANGLALDGDRLIVLGRQTGKVHVYDTRTARLVTTLHNGEPSTFLNDLTVHPGGGYYVTDSINPWLYRIQRTGDGYRLEKFLDFTGTPLTYTTGAGAAGINVNGIVSTSDGRHLIVSKRNENALYRITLATKHVVKIATPPGALETQDGLFLTGRTLYAAQNLPRNVAVLHFAADYASATLTGHLGDPSLRFPTGVVRHGNRLLVVNAQFDSKGSPAAVTGPNPPVLPFGVTTLPLT</sequence>
<organism evidence="2 3">
    <name type="scientific">Crossiella cryophila</name>
    <dbReference type="NCBI Taxonomy" id="43355"/>
    <lineage>
        <taxon>Bacteria</taxon>
        <taxon>Bacillati</taxon>
        <taxon>Actinomycetota</taxon>
        <taxon>Actinomycetes</taxon>
        <taxon>Pseudonocardiales</taxon>
        <taxon>Pseudonocardiaceae</taxon>
        <taxon>Crossiella</taxon>
    </lineage>
</organism>
<protein>
    <submittedName>
        <fullName evidence="2">Sugar lactone lactonase YvrE</fullName>
    </submittedName>
</protein>
<dbReference type="InterPro" id="IPR011042">
    <property type="entry name" value="6-blade_b-propeller_TolB-like"/>
</dbReference>
<dbReference type="InterPro" id="IPR051200">
    <property type="entry name" value="Host-pathogen_enzymatic-act"/>
</dbReference>
<dbReference type="Gene3D" id="2.120.10.30">
    <property type="entry name" value="TolB, C-terminal domain"/>
    <property type="match status" value="1"/>
</dbReference>
<evidence type="ECO:0000313" key="2">
    <source>
        <dbReference type="EMBL" id="MBB4681973.1"/>
    </source>
</evidence>
<accession>A0A7W7CIR1</accession>
<reference evidence="2 3" key="1">
    <citation type="submission" date="2020-08" db="EMBL/GenBank/DDBJ databases">
        <title>Sequencing the genomes of 1000 actinobacteria strains.</title>
        <authorList>
            <person name="Klenk H.-P."/>
        </authorList>
    </citation>
    <scope>NUCLEOTIDE SEQUENCE [LARGE SCALE GENOMIC DNA]</scope>
    <source>
        <strain evidence="2 3">DSM 44230</strain>
    </source>
</reference>
<proteinExistence type="predicted"/>
<evidence type="ECO:0000256" key="1">
    <source>
        <dbReference type="SAM" id="SignalP"/>
    </source>
</evidence>
<keyword evidence="1" id="KW-0732">Signal</keyword>
<dbReference type="EMBL" id="JACHMH010000001">
    <property type="protein sequence ID" value="MBB4681973.1"/>
    <property type="molecule type" value="Genomic_DNA"/>
</dbReference>
<keyword evidence="3" id="KW-1185">Reference proteome</keyword>
<name>A0A7W7CIR1_9PSEU</name>